<gene>
    <name evidence="1" type="ORF">A2628_05935</name>
</gene>
<comment type="caution">
    <text evidence="1">The sequence shown here is derived from an EMBL/GenBank/DDBJ whole genome shotgun (WGS) entry which is preliminary data.</text>
</comment>
<dbReference type="InterPro" id="IPR007391">
    <property type="entry name" value="Vancomycin_resist_VanW"/>
</dbReference>
<accession>A0A1F7YI29</accession>
<dbReference type="Proteomes" id="UP000179221">
    <property type="component" value="Unassembled WGS sequence"/>
</dbReference>
<name>A0A1F7YI29_9BACT</name>
<dbReference type="AlphaFoldDB" id="A0A1F7YI29"/>
<protein>
    <submittedName>
        <fullName evidence="1">Uncharacterized protein</fullName>
    </submittedName>
</protein>
<dbReference type="EMBL" id="MGGL01000008">
    <property type="protein sequence ID" value="OGM26953.1"/>
    <property type="molecule type" value="Genomic_DNA"/>
</dbReference>
<reference evidence="1 2" key="1">
    <citation type="journal article" date="2016" name="Nat. Commun.">
        <title>Thousands of microbial genomes shed light on interconnected biogeochemical processes in an aquifer system.</title>
        <authorList>
            <person name="Anantharaman K."/>
            <person name="Brown C.T."/>
            <person name="Hug L.A."/>
            <person name="Sharon I."/>
            <person name="Castelle C.J."/>
            <person name="Probst A.J."/>
            <person name="Thomas B.C."/>
            <person name="Singh A."/>
            <person name="Wilkins M.J."/>
            <person name="Karaoz U."/>
            <person name="Brodie E.L."/>
            <person name="Williams K.H."/>
            <person name="Hubbard S.S."/>
            <person name="Banfield J.F."/>
        </authorList>
    </citation>
    <scope>NUCLEOTIDE SEQUENCE [LARGE SCALE GENOMIC DNA]</scope>
</reference>
<sequence length="224" mass="25012">MLNFFFYPFAALSIANPVLNPVDIPVVYPSGYVTIARSNVLSAKSISLENRYNNKMVNDVFKDNILLTLSYLSGEVKSKSEISWEKVASPKIIEFSLKPGESFAFHDQILSAYNKNVVKTTNAHFNYQDGFKSDGYLTGDGVCHLASLIHWAAKDAGLTSNAPTNHDFARINDVPKEYGVSIYNLPGSFETSGRQNLYIENTLQDTVKFVFTYDGVNLSLQIER</sequence>
<evidence type="ECO:0000313" key="1">
    <source>
        <dbReference type="EMBL" id="OGM26953.1"/>
    </source>
</evidence>
<organism evidence="1 2">
    <name type="scientific">Candidatus Woesebacteria bacterium RIFCSPHIGHO2_01_FULL_40_22</name>
    <dbReference type="NCBI Taxonomy" id="1802499"/>
    <lineage>
        <taxon>Bacteria</taxon>
        <taxon>Candidatus Woeseibacteriota</taxon>
    </lineage>
</organism>
<proteinExistence type="predicted"/>
<evidence type="ECO:0000313" key="2">
    <source>
        <dbReference type="Proteomes" id="UP000179221"/>
    </source>
</evidence>
<dbReference type="Pfam" id="PF04294">
    <property type="entry name" value="VanW"/>
    <property type="match status" value="1"/>
</dbReference>